<evidence type="ECO:0008006" key="4">
    <source>
        <dbReference type="Google" id="ProtNLM"/>
    </source>
</evidence>
<dbReference type="Proteomes" id="UP000562352">
    <property type="component" value="Unassembled WGS sequence"/>
</dbReference>
<feature type="transmembrane region" description="Helical" evidence="1">
    <location>
        <begin position="52"/>
        <end position="74"/>
    </location>
</feature>
<organism evidence="2 3">
    <name type="scientific">Planomonospora venezuelensis</name>
    <dbReference type="NCBI Taxonomy" id="1999"/>
    <lineage>
        <taxon>Bacteria</taxon>
        <taxon>Bacillati</taxon>
        <taxon>Actinomycetota</taxon>
        <taxon>Actinomycetes</taxon>
        <taxon>Streptosporangiales</taxon>
        <taxon>Streptosporangiaceae</taxon>
        <taxon>Planomonospora</taxon>
    </lineage>
</organism>
<keyword evidence="1" id="KW-1133">Transmembrane helix</keyword>
<name>A0A841D6W7_PLAVE</name>
<dbReference type="Pfam" id="PF14329">
    <property type="entry name" value="DUF4386"/>
    <property type="match status" value="1"/>
</dbReference>
<accession>A0A841D6W7</accession>
<evidence type="ECO:0000313" key="3">
    <source>
        <dbReference type="Proteomes" id="UP000562352"/>
    </source>
</evidence>
<reference evidence="2 3" key="1">
    <citation type="submission" date="2020-08" db="EMBL/GenBank/DDBJ databases">
        <title>Genomic Encyclopedia of Type Strains, Phase III (KMG-III): the genomes of soil and plant-associated and newly described type strains.</title>
        <authorList>
            <person name="Whitman W."/>
        </authorList>
    </citation>
    <scope>NUCLEOTIDE SEQUENCE [LARGE SCALE GENOMIC DNA]</scope>
    <source>
        <strain evidence="2 3">CECT 3303</strain>
    </source>
</reference>
<feature type="transmembrane region" description="Helical" evidence="1">
    <location>
        <begin position="143"/>
        <end position="162"/>
    </location>
</feature>
<dbReference type="InterPro" id="IPR025495">
    <property type="entry name" value="DUF4386"/>
</dbReference>
<comment type="caution">
    <text evidence="2">The sequence shown here is derived from an EMBL/GenBank/DDBJ whole genome shotgun (WGS) entry which is preliminary data.</text>
</comment>
<keyword evidence="1" id="KW-0472">Membrane</keyword>
<evidence type="ECO:0000256" key="1">
    <source>
        <dbReference type="SAM" id="Phobius"/>
    </source>
</evidence>
<feature type="transmembrane region" description="Helical" evidence="1">
    <location>
        <begin position="198"/>
        <end position="220"/>
    </location>
</feature>
<sequence length="234" mass="24547">MTHPRTIARISGLLYLTLVVLGVWAQFYSRGPVYVPGDAAATAANIADRETLFRLGLAADILMATTFIALGLALHRLLHPAHPRAATALLTLVIAGAGGILALLTFHAGALVVATDPVYASGAGAAGRDSLALLMLDLHHHGYVLGGVLFGLWLLPMGYVAYRSSMFPDWLGVLLVIGCLTWIADPLIAFALPDAPDPVRVVVSLPTSAAEFGLMLYLIIRGVRTPSAAAHPAS</sequence>
<protein>
    <recommendedName>
        <fullName evidence="4">DUF4386 domain-containing protein</fullName>
    </recommendedName>
</protein>
<feature type="transmembrane region" description="Helical" evidence="1">
    <location>
        <begin position="86"/>
        <end position="108"/>
    </location>
</feature>
<dbReference type="AlphaFoldDB" id="A0A841D6W7"/>
<dbReference type="RefSeq" id="WP_184943651.1">
    <property type="nucleotide sequence ID" value="NZ_BAAAWZ010000001.1"/>
</dbReference>
<evidence type="ECO:0000313" key="2">
    <source>
        <dbReference type="EMBL" id="MBB5964653.1"/>
    </source>
</evidence>
<gene>
    <name evidence="2" type="ORF">FHS22_003937</name>
</gene>
<proteinExistence type="predicted"/>
<keyword evidence="1" id="KW-0812">Transmembrane</keyword>
<dbReference type="EMBL" id="JACHJJ010000013">
    <property type="protein sequence ID" value="MBB5964653.1"/>
    <property type="molecule type" value="Genomic_DNA"/>
</dbReference>
<feature type="transmembrane region" description="Helical" evidence="1">
    <location>
        <begin position="169"/>
        <end position="192"/>
    </location>
</feature>
<keyword evidence="3" id="KW-1185">Reference proteome</keyword>